<dbReference type="InterPro" id="IPR034704">
    <property type="entry name" value="Ribosomal_bL28/bL31-like_sf"/>
</dbReference>
<accession>A0AAX4H9T1</accession>
<evidence type="ECO:0000313" key="4">
    <source>
        <dbReference type="EMBL" id="WPK25313.1"/>
    </source>
</evidence>
<keyword evidence="3" id="KW-0687">Ribonucleoprotein</keyword>
<evidence type="ECO:0000256" key="1">
    <source>
        <dbReference type="ARBA" id="ARBA00008760"/>
    </source>
</evidence>
<dbReference type="AlphaFoldDB" id="A0AAX4H9T1"/>
<dbReference type="SUPFAM" id="SSF143800">
    <property type="entry name" value="L28p-like"/>
    <property type="match status" value="1"/>
</dbReference>
<keyword evidence="5" id="KW-1185">Reference proteome</keyword>
<name>A0AAX4H9T1_9ASCO</name>
<dbReference type="InterPro" id="IPR037147">
    <property type="entry name" value="Ribosomal_bL28_sf"/>
</dbReference>
<dbReference type="GO" id="GO:0003735">
    <property type="term" value="F:structural constituent of ribosome"/>
    <property type="evidence" value="ECO:0007669"/>
    <property type="project" value="InterPro"/>
</dbReference>
<proteinExistence type="inferred from homology"/>
<dbReference type="InterPro" id="IPR026569">
    <property type="entry name" value="Ribosomal_bL28"/>
</dbReference>
<evidence type="ECO:0000256" key="2">
    <source>
        <dbReference type="ARBA" id="ARBA00022980"/>
    </source>
</evidence>
<evidence type="ECO:0000256" key="3">
    <source>
        <dbReference type="ARBA" id="ARBA00023274"/>
    </source>
</evidence>
<dbReference type="GO" id="GO:0005762">
    <property type="term" value="C:mitochondrial large ribosomal subunit"/>
    <property type="evidence" value="ECO:0007669"/>
    <property type="project" value="TreeGrafter"/>
</dbReference>
<dbReference type="GeneID" id="88173688"/>
<comment type="similarity">
    <text evidence="1">Belongs to the bacterial ribosomal protein bL28 family.</text>
</comment>
<dbReference type="RefSeq" id="XP_062877695.1">
    <property type="nucleotide sequence ID" value="XM_063021625.1"/>
</dbReference>
<evidence type="ECO:0000313" key="5">
    <source>
        <dbReference type="Proteomes" id="UP001338582"/>
    </source>
</evidence>
<evidence type="ECO:0008006" key="6">
    <source>
        <dbReference type="Google" id="ProtNLM"/>
    </source>
</evidence>
<dbReference type="KEGG" id="asau:88173688"/>
<dbReference type="PANTHER" id="PTHR13528:SF2">
    <property type="entry name" value="LARGE RIBOSOMAL SUBUNIT PROTEIN BL28M"/>
    <property type="match status" value="1"/>
</dbReference>
<sequence length="256" mass="29385">MNFLRSFPCVPLAAPTTSAQTGLRTLSSSAVVCGRDKYFKISKYARPIDTTVYQAGDDVPRQTIPADGHKYPKYAYEPMFFKRQNRGLYAGLQRRASNLCSESGNKTKSFHLPNVVKAKLWSETLNKLVCTRVSTTLLRNVDREGGIDNYLLKEKPARVKTIGIKGWQLKYDILKQKELNERSQGSDVPIYHILESGKKITATKEKLLELLFPYVYRENYEPISQKSYLRDHSWLTMEELVVKLEERGFDFSEITV</sequence>
<reference evidence="4 5" key="1">
    <citation type="submission" date="2023-10" db="EMBL/GenBank/DDBJ databases">
        <title>Draft Genome Sequence of Candida saopaulonensis from a very Premature Infant with Sepsis.</title>
        <authorList>
            <person name="Ning Y."/>
            <person name="Dai R."/>
            <person name="Xiao M."/>
            <person name="Xu Y."/>
            <person name="Yan Q."/>
            <person name="Zhang L."/>
        </authorList>
    </citation>
    <scope>NUCLEOTIDE SEQUENCE [LARGE SCALE GENOMIC DNA]</scope>
    <source>
        <strain evidence="4 5">19XY460</strain>
    </source>
</reference>
<dbReference type="PANTHER" id="PTHR13528">
    <property type="entry name" value="39S RIBOSOMAL PROTEIN L28, MITOCHONDRIAL"/>
    <property type="match status" value="1"/>
</dbReference>
<organism evidence="4 5">
    <name type="scientific">Australozyma saopauloensis</name>
    <dbReference type="NCBI Taxonomy" id="291208"/>
    <lineage>
        <taxon>Eukaryota</taxon>
        <taxon>Fungi</taxon>
        <taxon>Dikarya</taxon>
        <taxon>Ascomycota</taxon>
        <taxon>Saccharomycotina</taxon>
        <taxon>Pichiomycetes</taxon>
        <taxon>Metschnikowiaceae</taxon>
        <taxon>Australozyma</taxon>
    </lineage>
</organism>
<dbReference type="Pfam" id="PF00830">
    <property type="entry name" value="Ribosomal_L28"/>
    <property type="match status" value="1"/>
</dbReference>
<dbReference type="Proteomes" id="UP001338582">
    <property type="component" value="Chromosome 3"/>
</dbReference>
<protein>
    <recommendedName>
        <fullName evidence="6">54S ribosomal protein L24, mitochondrial</fullName>
    </recommendedName>
</protein>
<dbReference type="Gene3D" id="2.30.170.40">
    <property type="entry name" value="Ribosomal protein L28/L24"/>
    <property type="match status" value="1"/>
</dbReference>
<gene>
    <name evidence="4" type="ORF">PUMCH_002624</name>
</gene>
<dbReference type="EMBL" id="CP138896">
    <property type="protein sequence ID" value="WPK25313.1"/>
    <property type="molecule type" value="Genomic_DNA"/>
</dbReference>
<keyword evidence="2" id="KW-0689">Ribosomal protein</keyword>